<evidence type="ECO:0000256" key="2">
    <source>
        <dbReference type="ARBA" id="ARBA00023242"/>
    </source>
</evidence>
<organism evidence="5 6">
    <name type="scientific">Mycena citricolor</name>
    <dbReference type="NCBI Taxonomy" id="2018698"/>
    <lineage>
        <taxon>Eukaryota</taxon>
        <taxon>Fungi</taxon>
        <taxon>Dikarya</taxon>
        <taxon>Basidiomycota</taxon>
        <taxon>Agaricomycotina</taxon>
        <taxon>Agaricomycetes</taxon>
        <taxon>Agaricomycetidae</taxon>
        <taxon>Agaricales</taxon>
        <taxon>Marasmiineae</taxon>
        <taxon>Mycenaceae</taxon>
        <taxon>Mycena</taxon>
    </lineage>
</organism>
<proteinExistence type="inferred from homology"/>
<feature type="region of interest" description="Disordered" evidence="4">
    <location>
        <begin position="426"/>
        <end position="448"/>
    </location>
</feature>
<name>A0AAD2HQA9_9AGAR</name>
<feature type="region of interest" description="Disordered" evidence="4">
    <location>
        <begin position="1"/>
        <end position="120"/>
    </location>
</feature>
<evidence type="ECO:0000313" key="6">
    <source>
        <dbReference type="Proteomes" id="UP001295794"/>
    </source>
</evidence>
<evidence type="ECO:0000256" key="4">
    <source>
        <dbReference type="SAM" id="MobiDB-lite"/>
    </source>
</evidence>
<dbReference type="GO" id="GO:0070628">
    <property type="term" value="F:proteasome binding"/>
    <property type="evidence" value="ECO:0007669"/>
    <property type="project" value="TreeGrafter"/>
</dbReference>
<keyword evidence="3" id="KW-0963">Cytoplasm</keyword>
<comment type="function">
    <text evidence="3">Involved in ubiquitin-mediated protein degradation. Regulatory factor in the ubiquitin/proteasome pathway that controls the turnover of proteasome substrates. Targets proteasomes to the nucleus and facilitates the degradation of nuclear proteins.</text>
</comment>
<dbReference type="PANTHER" id="PTHR28032">
    <property type="entry name" value="FI02826P"/>
    <property type="match status" value="1"/>
</dbReference>
<dbReference type="PANTHER" id="PTHR28032:SF1">
    <property type="entry name" value="FI02826P"/>
    <property type="match status" value="1"/>
</dbReference>
<evidence type="ECO:0000313" key="5">
    <source>
        <dbReference type="EMBL" id="CAK5280191.1"/>
    </source>
</evidence>
<reference evidence="5" key="1">
    <citation type="submission" date="2023-11" db="EMBL/GenBank/DDBJ databases">
        <authorList>
            <person name="De Vega J J."/>
            <person name="De Vega J J."/>
        </authorList>
    </citation>
    <scope>NUCLEOTIDE SEQUENCE</scope>
</reference>
<dbReference type="Pfam" id="PF08559">
    <property type="entry name" value="Cut8"/>
    <property type="match status" value="1"/>
</dbReference>
<keyword evidence="6" id="KW-1185">Reference proteome</keyword>
<dbReference type="InterPro" id="IPR038422">
    <property type="entry name" value="Cut8/Sts1_sf"/>
</dbReference>
<dbReference type="Proteomes" id="UP001295794">
    <property type="component" value="Unassembled WGS sequence"/>
</dbReference>
<keyword evidence="3" id="KW-0653">Protein transport</keyword>
<comment type="subcellular location">
    <subcellularLocation>
        <location evidence="3">Cytoplasm</location>
    </subcellularLocation>
    <subcellularLocation>
        <location evidence="3">Nucleus</location>
    </subcellularLocation>
</comment>
<dbReference type="GO" id="GO:0031144">
    <property type="term" value="P:proteasome localization"/>
    <property type="evidence" value="ECO:0007669"/>
    <property type="project" value="UniProtKB-UniRule"/>
</dbReference>
<feature type="compositionally biased region" description="Basic and acidic residues" evidence="4">
    <location>
        <begin position="65"/>
        <end position="88"/>
    </location>
</feature>
<feature type="region of interest" description="Disordered" evidence="4">
    <location>
        <begin position="206"/>
        <end position="230"/>
    </location>
</feature>
<dbReference type="Gene3D" id="1.20.58.1590">
    <property type="entry name" value="Tethering factor for nuclear proteasome Cut8/Sts1"/>
    <property type="match status" value="1"/>
</dbReference>
<accession>A0AAD2HQA9</accession>
<dbReference type="EMBL" id="CAVNYO010000440">
    <property type="protein sequence ID" value="CAK5280191.1"/>
    <property type="molecule type" value="Genomic_DNA"/>
</dbReference>
<feature type="compositionally biased region" description="Polar residues" evidence="4">
    <location>
        <begin position="46"/>
        <end position="60"/>
    </location>
</feature>
<dbReference type="GO" id="GO:0071630">
    <property type="term" value="P:nuclear protein quality control by the ubiquitin-proteasome system"/>
    <property type="evidence" value="ECO:0007669"/>
    <property type="project" value="UniProtKB-UniRule"/>
</dbReference>
<keyword evidence="2 3" id="KW-0539">Nucleus</keyword>
<feature type="compositionally biased region" description="Low complexity" evidence="4">
    <location>
        <begin position="220"/>
        <end position="230"/>
    </location>
</feature>
<feature type="compositionally biased region" description="Basic and acidic residues" evidence="4">
    <location>
        <begin position="101"/>
        <end position="120"/>
    </location>
</feature>
<dbReference type="GO" id="GO:0015031">
    <property type="term" value="P:protein transport"/>
    <property type="evidence" value="ECO:0007669"/>
    <property type="project" value="UniProtKB-UniRule"/>
</dbReference>
<dbReference type="InterPro" id="IPR013868">
    <property type="entry name" value="Cut8/Sts1_fam"/>
</dbReference>
<evidence type="ECO:0000256" key="1">
    <source>
        <dbReference type="ARBA" id="ARBA00006199"/>
    </source>
</evidence>
<comment type="caution">
    <text evidence="5">The sequence shown here is derived from an EMBL/GenBank/DDBJ whole genome shotgun (WGS) entry which is preliminary data.</text>
</comment>
<comment type="subunit">
    <text evidence="3">Binds the proteasome.</text>
</comment>
<keyword evidence="3" id="KW-0813">Transport</keyword>
<sequence>MANVLDFQPRPVNHAPSQFGFGFGLGGPVVAPSAWPSAITPASPFHQLSSTSYNQPSPSRVQKRRHEEDEPVTRDHSMDRSPTPERPKRSVPKRARVADPAAKDDKDAKENRSPNESRREDDIDVGVLLASLPSQSLLPLLTSLIASEPALKPRILSLIPRPTLETATQVLATSSRKLRDAYPYSMNVSPTQPLVSTGFGFGNARSTLSPFGRSPPPQSPSSSAFPANNGMRDSYVTSRMRPHIEDFVAAAMSYLPYFSCVSQTTEAASSQPTLQSIVKEHVHPSETYSFLSALTEHLLSQPQLTQSSLQPLLLPRLTDEWKAWIDKLDMTVNQQGGMFAGDVVRTWERGLDSFAQAEGDGGSMMRSVRDLWIARVGWLVGRQANTVWRTFELDGPKVPDTAPSHVCKDGSLYVFVPLLGLPSRGPKRCASTPPSSASVLTDASPNSQRRMNRQAKFGVHTLAPVEMEPRLAPTFSKTAPSTIERATSRNTLYKNLLVLSASPHSATLPALVDYHELHPGLRSTRTYNFLIALAIRQSAFGTVQMLFSYMATDGLKPNAETAKLETRWFVRSGFWDQALVSVKSRHPVEIPLPLWLELFHGVKSGVLPRRRPVSTIKTPEGRFQELMQNLPTFHSNQVGQSARQVSILVRTMLSLKLSHSALTLATHYLHGLPRHVDARWAERCTDIIDALVAYEANKRGLLDFYATRRKLAVLLAIHPGLRPSSKTLYLLLGTLRQAKRCGTLSWRVLVKFRSRWGPQVEDRRVRRRVASLALIERRLDVFDTIFAAEAQSRVQAHAASAPGPNLRRAPFREIFPGHGMEQRLWRKLAIRAQKIRSPISSEMPRGP</sequence>
<feature type="compositionally biased region" description="Polar residues" evidence="4">
    <location>
        <begin position="432"/>
        <end position="448"/>
    </location>
</feature>
<dbReference type="GO" id="GO:0031965">
    <property type="term" value="C:nuclear membrane"/>
    <property type="evidence" value="ECO:0007669"/>
    <property type="project" value="TreeGrafter"/>
</dbReference>
<comment type="similarity">
    <text evidence="1 3">Belongs to the cut8/STS1 family.</text>
</comment>
<gene>
    <name evidence="5" type="ORF">MYCIT1_LOCUS30679</name>
</gene>
<dbReference type="GO" id="GO:0005737">
    <property type="term" value="C:cytoplasm"/>
    <property type="evidence" value="ECO:0007669"/>
    <property type="project" value="UniProtKB-SubCell"/>
</dbReference>
<dbReference type="AlphaFoldDB" id="A0AAD2HQA9"/>
<protein>
    <recommendedName>
        <fullName evidence="3">Tethering factor for nuclear proteasome STS1</fullName>
    </recommendedName>
</protein>
<evidence type="ECO:0000256" key="3">
    <source>
        <dbReference type="RuleBase" id="RU368013"/>
    </source>
</evidence>